<evidence type="ECO:0000313" key="2">
    <source>
        <dbReference type="EMBL" id="VDO44682.1"/>
    </source>
</evidence>
<dbReference type="Gene3D" id="3.30.420.10">
    <property type="entry name" value="Ribonuclease H-like superfamily/Ribonuclease H"/>
    <property type="match status" value="1"/>
</dbReference>
<dbReference type="Pfam" id="PF08398">
    <property type="entry name" value="Phospholip_A2_4"/>
    <property type="match status" value="1"/>
</dbReference>
<dbReference type="SUPFAM" id="SSF53098">
    <property type="entry name" value="Ribonuclease H-like"/>
    <property type="match status" value="1"/>
</dbReference>
<protein>
    <submittedName>
        <fullName evidence="4">Phospholip_A2_4 domain-containing protein</fullName>
    </submittedName>
</protein>
<evidence type="ECO:0000313" key="3">
    <source>
        <dbReference type="Proteomes" id="UP000280834"/>
    </source>
</evidence>
<evidence type="ECO:0000313" key="4">
    <source>
        <dbReference type="WBParaSite" id="BTMF_0001507601-mRNA-1"/>
    </source>
</evidence>
<sequence>MNDTWEADLLILDKYSTQNKGFKYLLNVIDQFSKYVWSEPLKKKTGKSVAETFEIRQNFKWYDILQELLEEYNTKDIHRTIGMTPSQVNKDNVRDILIRMNNVKQCLRKFPRSKGRQTHFIVQPTVKIIKNTLERFPRPKTGSGIMNSVIDKLPIELHWPGMEFNGPGTNVDLKLLQGVKPVNKLDEAAMHHDIAYARYSDLNKRHEADEKLEYAAWDRVKANDSDMGEKIAAWVTTNAMKVKRALGA</sequence>
<accession>A0A0R3R4Y6</accession>
<reference evidence="4" key="1">
    <citation type="submission" date="2017-02" db="UniProtKB">
        <authorList>
            <consortium name="WormBaseParasite"/>
        </authorList>
    </citation>
    <scope>IDENTIFICATION</scope>
</reference>
<keyword evidence="3" id="KW-1185">Reference proteome</keyword>
<dbReference type="WBParaSite" id="BTMF_0001507601-mRNA-1">
    <property type="protein sequence ID" value="BTMF_0001507601-mRNA-1"/>
    <property type="gene ID" value="BTMF_0001507601"/>
</dbReference>
<organism evidence="4">
    <name type="scientific">Brugia timori</name>
    <dbReference type="NCBI Taxonomy" id="42155"/>
    <lineage>
        <taxon>Eukaryota</taxon>
        <taxon>Metazoa</taxon>
        <taxon>Ecdysozoa</taxon>
        <taxon>Nematoda</taxon>
        <taxon>Chromadorea</taxon>
        <taxon>Rhabditida</taxon>
        <taxon>Spirurina</taxon>
        <taxon>Spiruromorpha</taxon>
        <taxon>Filarioidea</taxon>
        <taxon>Onchocercidae</taxon>
        <taxon>Brugia</taxon>
    </lineage>
</organism>
<evidence type="ECO:0000259" key="1">
    <source>
        <dbReference type="Pfam" id="PF08398"/>
    </source>
</evidence>
<dbReference type="InterPro" id="IPR012337">
    <property type="entry name" value="RNaseH-like_sf"/>
</dbReference>
<dbReference type="AlphaFoldDB" id="A0A0R3R4Y6"/>
<name>A0A0R3R4Y6_9BILA</name>
<dbReference type="Proteomes" id="UP000280834">
    <property type="component" value="Unassembled WGS sequence"/>
</dbReference>
<feature type="domain" description="Phospholipase A2-like" evidence="1">
    <location>
        <begin position="156"/>
        <end position="231"/>
    </location>
</feature>
<dbReference type="EMBL" id="UZAG01019735">
    <property type="protein sequence ID" value="VDO44682.1"/>
    <property type="molecule type" value="Genomic_DNA"/>
</dbReference>
<dbReference type="PANTHER" id="PTHR46585:SF1">
    <property type="entry name" value="CHROMO DOMAIN-CONTAINING PROTEIN"/>
    <property type="match status" value="1"/>
</dbReference>
<gene>
    <name evidence="2" type="ORF">BTMF_LOCUS13072</name>
</gene>
<proteinExistence type="predicted"/>
<dbReference type="InterPro" id="IPR036397">
    <property type="entry name" value="RNaseH_sf"/>
</dbReference>
<dbReference type="GO" id="GO:0003676">
    <property type="term" value="F:nucleic acid binding"/>
    <property type="evidence" value="ECO:0007669"/>
    <property type="project" value="InterPro"/>
</dbReference>
<dbReference type="InterPro" id="IPR013607">
    <property type="entry name" value="Phospholipase_A2-like"/>
</dbReference>
<dbReference type="PANTHER" id="PTHR46585">
    <property type="entry name" value="INTEGRASE CORE DOMAIN CONTAINING PROTEIN"/>
    <property type="match status" value="1"/>
</dbReference>
<dbReference type="GO" id="GO:0005198">
    <property type="term" value="F:structural molecule activity"/>
    <property type="evidence" value="ECO:0007669"/>
    <property type="project" value="InterPro"/>
</dbReference>
<reference evidence="2 3" key="2">
    <citation type="submission" date="2018-11" db="EMBL/GenBank/DDBJ databases">
        <authorList>
            <consortium name="Pathogen Informatics"/>
        </authorList>
    </citation>
    <scope>NUCLEOTIDE SEQUENCE [LARGE SCALE GENOMIC DNA]</scope>
</reference>